<dbReference type="InterPro" id="IPR051907">
    <property type="entry name" value="DoxX-like_oxidoreductase"/>
</dbReference>
<dbReference type="InterPro" id="IPR032808">
    <property type="entry name" value="DoxX"/>
</dbReference>
<evidence type="ECO:0000256" key="5">
    <source>
        <dbReference type="ARBA" id="ARBA00022989"/>
    </source>
</evidence>
<reference evidence="9" key="1">
    <citation type="journal article" date="2019" name="Int. J. Syst. Evol. Microbiol.">
        <title>The Global Catalogue of Microorganisms (GCM) 10K type strain sequencing project: providing services to taxonomists for standard genome sequencing and annotation.</title>
        <authorList>
            <consortium name="The Broad Institute Genomics Platform"/>
            <consortium name="The Broad Institute Genome Sequencing Center for Infectious Disease"/>
            <person name="Wu L."/>
            <person name="Ma J."/>
        </authorList>
    </citation>
    <scope>NUCLEOTIDE SEQUENCE [LARGE SCALE GENOMIC DNA]</scope>
    <source>
        <strain evidence="9">CGMCC 1.12749</strain>
    </source>
</reference>
<name>A0ABQ1WA29_9BACT</name>
<keyword evidence="6 7" id="KW-0472">Membrane</keyword>
<dbReference type="PANTHER" id="PTHR33452:SF1">
    <property type="entry name" value="INNER MEMBRANE PROTEIN YPHA-RELATED"/>
    <property type="match status" value="1"/>
</dbReference>
<organism evidence="8 9">
    <name type="scientific">Pontibacter amylolyticus</name>
    <dbReference type="NCBI Taxonomy" id="1424080"/>
    <lineage>
        <taxon>Bacteria</taxon>
        <taxon>Pseudomonadati</taxon>
        <taxon>Bacteroidota</taxon>
        <taxon>Cytophagia</taxon>
        <taxon>Cytophagales</taxon>
        <taxon>Hymenobacteraceae</taxon>
        <taxon>Pontibacter</taxon>
    </lineage>
</organism>
<accession>A0ABQ1WA29</accession>
<evidence type="ECO:0000256" key="1">
    <source>
        <dbReference type="ARBA" id="ARBA00004651"/>
    </source>
</evidence>
<feature type="transmembrane region" description="Helical" evidence="7">
    <location>
        <begin position="59"/>
        <end position="77"/>
    </location>
</feature>
<keyword evidence="9" id="KW-1185">Reference proteome</keyword>
<protein>
    <recommendedName>
        <fullName evidence="10">DoxX family protein</fullName>
    </recommendedName>
</protein>
<comment type="similarity">
    <text evidence="2">Belongs to the DoxX family.</text>
</comment>
<evidence type="ECO:0000256" key="7">
    <source>
        <dbReference type="SAM" id="Phobius"/>
    </source>
</evidence>
<evidence type="ECO:0000256" key="3">
    <source>
        <dbReference type="ARBA" id="ARBA00022475"/>
    </source>
</evidence>
<comment type="subcellular location">
    <subcellularLocation>
        <location evidence="1">Cell membrane</location>
        <topology evidence="1">Multi-pass membrane protein</topology>
    </subcellularLocation>
</comment>
<comment type="caution">
    <text evidence="8">The sequence shown here is derived from an EMBL/GenBank/DDBJ whole genome shotgun (WGS) entry which is preliminary data.</text>
</comment>
<gene>
    <name evidence="8" type="ORF">GCM10011323_27170</name>
</gene>
<dbReference type="PANTHER" id="PTHR33452">
    <property type="entry name" value="OXIDOREDUCTASE CATD-RELATED"/>
    <property type="match status" value="1"/>
</dbReference>
<evidence type="ECO:0000256" key="6">
    <source>
        <dbReference type="ARBA" id="ARBA00023136"/>
    </source>
</evidence>
<feature type="transmembrane region" description="Helical" evidence="7">
    <location>
        <begin position="113"/>
        <end position="132"/>
    </location>
</feature>
<feature type="transmembrane region" description="Helical" evidence="7">
    <location>
        <begin position="12"/>
        <end position="31"/>
    </location>
</feature>
<evidence type="ECO:0000256" key="2">
    <source>
        <dbReference type="ARBA" id="ARBA00006679"/>
    </source>
</evidence>
<dbReference type="EMBL" id="BMFP01000005">
    <property type="protein sequence ID" value="GGG21786.1"/>
    <property type="molecule type" value="Genomic_DNA"/>
</dbReference>
<keyword evidence="5 7" id="KW-1133">Transmembrane helix</keyword>
<feature type="transmembrane region" description="Helical" evidence="7">
    <location>
        <begin position="84"/>
        <end position="101"/>
    </location>
</feature>
<evidence type="ECO:0000313" key="9">
    <source>
        <dbReference type="Proteomes" id="UP000634043"/>
    </source>
</evidence>
<keyword evidence="3" id="KW-1003">Cell membrane</keyword>
<proteinExistence type="inferred from homology"/>
<evidence type="ECO:0000256" key="4">
    <source>
        <dbReference type="ARBA" id="ARBA00022692"/>
    </source>
</evidence>
<dbReference type="Pfam" id="PF07681">
    <property type="entry name" value="DoxX"/>
    <property type="match status" value="1"/>
</dbReference>
<dbReference type="Proteomes" id="UP000634043">
    <property type="component" value="Unassembled WGS sequence"/>
</dbReference>
<evidence type="ECO:0008006" key="10">
    <source>
        <dbReference type="Google" id="ProtNLM"/>
    </source>
</evidence>
<sequence length="147" mass="16307">MSLLRARYSYKNTGLLLLRIGIGIMFILHGWPKMVGGPERWAKIGANMQLLGIDFMPEFWGFMAAFAETVGGGLLVLGLFFRPVTVLLVITMLVATLRHVSAGDGFGGYSHSLEAAILFFALYFIGPGRYSLDKTLFPNKNRKTFQV</sequence>
<evidence type="ECO:0000313" key="8">
    <source>
        <dbReference type="EMBL" id="GGG21786.1"/>
    </source>
</evidence>
<dbReference type="RefSeq" id="WP_188502063.1">
    <property type="nucleotide sequence ID" value="NZ_BMFP01000005.1"/>
</dbReference>
<keyword evidence="4 7" id="KW-0812">Transmembrane</keyword>